<evidence type="ECO:0000256" key="14">
    <source>
        <dbReference type="ARBA" id="ARBA00023280"/>
    </source>
</evidence>
<keyword evidence="5 16" id="KW-1090">Inhibition of host innate immune response by virus</keyword>
<evidence type="ECO:0000256" key="11">
    <source>
        <dbReference type="ARBA" id="ARBA00023159"/>
    </source>
</evidence>
<gene>
    <name evidence="16" type="primary">E6</name>
</gene>
<evidence type="ECO:0000256" key="16">
    <source>
        <dbReference type="HAMAP-Rule" id="MF_04006"/>
    </source>
</evidence>
<name>A0A0E3SU95_HPV17</name>
<comment type="function">
    <text evidence="16">Plays a major role in the induction and maintenance of cellular transformation. E6 associates with host UBE3A/E6-AP ubiquitin-protein ligase and modulates its activity. Protects host keratinocytes from apoptosis by mediating the degradation of host BAK1. May also inhibit host immune response.</text>
</comment>
<dbReference type="GO" id="GO:0006355">
    <property type="term" value="P:regulation of DNA-templated transcription"/>
    <property type="evidence" value="ECO:0007669"/>
    <property type="project" value="UniProtKB-UniRule"/>
</dbReference>
<evidence type="ECO:0000256" key="3">
    <source>
        <dbReference type="ARBA" id="ARBA00022562"/>
    </source>
</evidence>
<keyword evidence="6 16" id="KW-0479">Metal-binding</keyword>
<evidence type="ECO:0000256" key="2">
    <source>
        <dbReference type="ARBA" id="ARBA00022518"/>
    </source>
</evidence>
<keyword evidence="4 16" id="KW-0945">Host-virus interaction</keyword>
<evidence type="ECO:0000256" key="6">
    <source>
        <dbReference type="ARBA" id="ARBA00022723"/>
    </source>
</evidence>
<dbReference type="Gene3D" id="3.30.240.40">
    <property type="entry name" value="E6 early regulatory protein"/>
    <property type="match status" value="2"/>
</dbReference>
<evidence type="ECO:0000256" key="13">
    <source>
        <dbReference type="ARBA" id="ARBA00023200"/>
    </source>
</evidence>
<proteinExistence type="inferred from homology"/>
<evidence type="ECO:0000256" key="10">
    <source>
        <dbReference type="ARBA" id="ARBA00023125"/>
    </source>
</evidence>
<evidence type="ECO:0000256" key="15">
    <source>
        <dbReference type="ARBA" id="ARBA00023323"/>
    </source>
</evidence>
<evidence type="ECO:0000256" key="1">
    <source>
        <dbReference type="ARBA" id="ARBA00006346"/>
    </source>
</evidence>
<dbReference type="HAMAP" id="MF_04006">
    <property type="entry name" value="HPV_E6"/>
    <property type="match status" value="1"/>
</dbReference>
<keyword evidence="9 16" id="KW-0805">Transcription regulation</keyword>
<keyword evidence="3 16" id="KW-1048">Host nucleus</keyword>
<keyword evidence="10 16" id="KW-0238">DNA-binding</keyword>
<dbReference type="GO" id="GO:0030430">
    <property type="term" value="C:host cell cytoplasm"/>
    <property type="evidence" value="ECO:0007669"/>
    <property type="project" value="UniProtKB-SubCell"/>
</dbReference>
<organismHost>
    <name type="scientific">Homo sapiens</name>
    <name type="common">Human</name>
    <dbReference type="NCBI Taxonomy" id="9606"/>
</organismHost>
<sequence>MDRPKPQTVRELADTLCIPLVDILLPCRFCNRFLAYIELVAFDLKGLQLIWTEEDFVFACCTSCAYATAQYEFTQFYEQSVSGRELEEIEHKPIGEIPIRCKFCLKRLDLLEKLDTCYRHQQFHKVRRNWKGLCRHCGSIG</sequence>
<reference evidence="18" key="1">
    <citation type="submission" date="2015-01" db="EMBL/GenBank/DDBJ databases">
        <title>Partial characterization of a probable novel subtype of beta papillomavirus HPV 17.</title>
        <authorList>
            <person name="Oliveira L.H.S."/>
            <person name="Santos L.S."/>
            <person name="Neves F.P.G."/>
        </authorList>
    </citation>
    <scope>NUCLEOTIDE SEQUENCE</scope>
    <source>
        <strain evidence="18">88E6RJ</strain>
    </source>
</reference>
<evidence type="ECO:0000256" key="9">
    <source>
        <dbReference type="ARBA" id="ARBA00023015"/>
    </source>
</evidence>
<dbReference type="GO" id="GO:0003677">
    <property type="term" value="F:DNA binding"/>
    <property type="evidence" value="ECO:0007669"/>
    <property type="project" value="UniProtKB-UniRule"/>
</dbReference>
<dbReference type="GO" id="GO:0042025">
    <property type="term" value="C:host cell nucleus"/>
    <property type="evidence" value="ECO:0007669"/>
    <property type="project" value="UniProtKB-SubCell"/>
</dbReference>
<dbReference type="InterPro" id="IPR038575">
    <property type="entry name" value="E6_sf"/>
</dbReference>
<keyword evidence="12 16" id="KW-0804">Transcription</keyword>
<evidence type="ECO:0000313" key="18">
    <source>
        <dbReference type="EMBL" id="AKB90686.1"/>
    </source>
</evidence>
<organism evidence="18">
    <name type="scientific">Human papillomavirus 17</name>
    <dbReference type="NCBI Taxonomy" id="10607"/>
    <lineage>
        <taxon>Viruses</taxon>
        <taxon>Monodnaviria</taxon>
        <taxon>Shotokuvirae</taxon>
        <taxon>Cossaviricota</taxon>
        <taxon>Papovaviricetes</taxon>
        <taxon>Zurhausenvirales</taxon>
        <taxon>Papillomaviridae</taxon>
        <taxon>Firstpapillomavirinae</taxon>
        <taxon>Betapapillomavirus</taxon>
        <taxon>Betapapillomavirus 2</taxon>
    </lineage>
</organism>
<comment type="caution">
    <text evidence="16">Lacks conserved residue(s) required for the propagation of feature annotation.</text>
</comment>
<keyword evidence="2 16" id="KW-0244">Early protein</keyword>
<dbReference type="GO" id="GO:0008270">
    <property type="term" value="F:zinc ion binding"/>
    <property type="evidence" value="ECO:0007669"/>
    <property type="project" value="UniProtKB-KW"/>
</dbReference>
<dbReference type="SUPFAM" id="SSF161229">
    <property type="entry name" value="E6 C-terminal domain-like"/>
    <property type="match status" value="2"/>
</dbReference>
<evidence type="ECO:0000256" key="5">
    <source>
        <dbReference type="ARBA" id="ARBA00022632"/>
    </source>
</evidence>
<dbReference type="GO" id="GO:0052150">
    <property type="term" value="P:symbiont-mediated perturbation of host apoptosis"/>
    <property type="evidence" value="ECO:0007669"/>
    <property type="project" value="UniProtKB-KW"/>
</dbReference>
<protein>
    <recommendedName>
        <fullName evidence="16 17">Protein E6</fullName>
    </recommendedName>
</protein>
<evidence type="ECO:0000256" key="7">
    <source>
        <dbReference type="ARBA" id="ARBA00022771"/>
    </source>
</evidence>
<evidence type="ECO:0000256" key="17">
    <source>
        <dbReference type="RuleBase" id="RU363123"/>
    </source>
</evidence>
<keyword evidence="7 16" id="KW-0863">Zinc-finger</keyword>
<dbReference type="GO" id="GO:0006351">
    <property type="term" value="P:DNA-templated transcription"/>
    <property type="evidence" value="ECO:0007669"/>
    <property type="project" value="UniProtKB-UniRule"/>
</dbReference>
<comment type="subcellular location">
    <subcellularLocation>
        <location evidence="16 17">Host cytoplasm</location>
    </subcellularLocation>
    <subcellularLocation>
        <location evidence="16 17">Host nucleus</location>
    </subcellularLocation>
</comment>
<dbReference type="EMBL" id="KP710189">
    <property type="protein sequence ID" value="AKB90686.1"/>
    <property type="molecule type" value="Genomic_DNA"/>
</dbReference>
<evidence type="ECO:0000256" key="4">
    <source>
        <dbReference type="ARBA" id="ARBA00022581"/>
    </source>
</evidence>
<keyword evidence="15 16" id="KW-1119">Modulation of host cell apoptosis by virus</keyword>
<dbReference type="GO" id="GO:0052170">
    <property type="term" value="P:symbiont-mediated suppression of host innate immune response"/>
    <property type="evidence" value="ECO:0007669"/>
    <property type="project" value="UniProtKB-KW"/>
</dbReference>
<keyword evidence="8 16" id="KW-0862">Zinc</keyword>
<keyword evidence="11 16" id="KW-0010">Activator</keyword>
<evidence type="ECO:0000256" key="12">
    <source>
        <dbReference type="ARBA" id="ARBA00023163"/>
    </source>
</evidence>
<dbReference type="InterPro" id="IPR001334">
    <property type="entry name" value="E6"/>
</dbReference>
<keyword evidence="13 16" id="KW-1035">Host cytoplasm</keyword>
<comment type="subunit">
    <text evidence="16">Forms homodimers. Interacts with ubiquitin-protein ligase UBE3A/E6-AP; this interaction stimulates UBE3A ubiquitin activity. Interacts with host BAK1.</text>
</comment>
<feature type="zinc finger region" evidence="16">
    <location>
        <begin position="101"/>
        <end position="137"/>
    </location>
</feature>
<keyword evidence="14 16" id="KW-0899">Viral immunoevasion</keyword>
<evidence type="ECO:0000256" key="8">
    <source>
        <dbReference type="ARBA" id="ARBA00022833"/>
    </source>
</evidence>
<accession>A0A0E3SU95</accession>
<dbReference type="GO" id="GO:0039502">
    <property type="term" value="P:symbiont-mediated suppression of host type I interferon-mediated signaling pathway"/>
    <property type="evidence" value="ECO:0007669"/>
    <property type="project" value="UniProtKB-UniRule"/>
</dbReference>
<dbReference type="Pfam" id="PF00518">
    <property type="entry name" value="E6"/>
    <property type="match status" value="1"/>
</dbReference>
<comment type="similarity">
    <text evidence="1 16 17">Belongs to the papillomaviridae E6 protein family.</text>
</comment>
<dbReference type="GO" id="GO:0039648">
    <property type="term" value="P:symbiont-mediated perturbation of host ubiquitin-like protein modification"/>
    <property type="evidence" value="ECO:0007669"/>
    <property type="project" value="UniProtKB-UniRule"/>
</dbReference>